<evidence type="ECO:0000313" key="2">
    <source>
        <dbReference type="EMBL" id="KRG59847.1"/>
    </source>
</evidence>
<dbReference type="AlphaFoldDB" id="A0A0R0C1M4"/>
<comment type="caution">
    <text evidence="2">The sequence shown here is derived from an EMBL/GenBank/DDBJ whole genome shotgun (WGS) entry which is preliminary data.</text>
</comment>
<gene>
    <name evidence="2" type="ORF">ABB25_03010</name>
    <name evidence="3" type="ORF">H4O09_07910</name>
</gene>
<evidence type="ECO:0000313" key="5">
    <source>
        <dbReference type="Proteomes" id="UP000550609"/>
    </source>
</evidence>
<dbReference type="PATRIC" id="fig|266128.3.peg.2265"/>
<sequence length="126" mass="13088">MILRRAGLVAAVCSLALLTACSSGPEATVKGFYKALDAGKTDKAKGYLSSQITEMLGDGKLDMALAEGAKNMADCGGVDSIEVSLSGDGEVRRGSAAISFKGECPGKNDDIMLVRENDEWKIGIGK</sequence>
<dbReference type="OrthoDB" id="7060577at2"/>
<accession>A0A7W3YUG5</accession>
<dbReference type="EMBL" id="LDJH01000006">
    <property type="protein sequence ID" value="KRG59847.1"/>
    <property type="molecule type" value="Genomic_DNA"/>
</dbReference>
<name>A0A0R0C1M4_9GAMM</name>
<evidence type="ECO:0000313" key="3">
    <source>
        <dbReference type="EMBL" id="MBB1116971.1"/>
    </source>
</evidence>
<dbReference type="Proteomes" id="UP000051254">
    <property type="component" value="Unassembled WGS sequence"/>
</dbReference>
<keyword evidence="4" id="KW-1185">Reference proteome</keyword>
<dbReference type="Gene3D" id="3.10.450.50">
    <property type="match status" value="1"/>
</dbReference>
<organism evidence="2 4">
    <name type="scientific">Stenotrophomonas koreensis</name>
    <dbReference type="NCBI Taxonomy" id="266128"/>
    <lineage>
        <taxon>Bacteria</taxon>
        <taxon>Pseudomonadati</taxon>
        <taxon>Pseudomonadota</taxon>
        <taxon>Gammaproteobacteria</taxon>
        <taxon>Lysobacterales</taxon>
        <taxon>Lysobacteraceae</taxon>
        <taxon>Stenotrophomonas</taxon>
    </lineage>
</organism>
<dbReference type="PROSITE" id="PS51257">
    <property type="entry name" value="PROKAR_LIPOPROTEIN"/>
    <property type="match status" value="1"/>
</dbReference>
<accession>A0A0R0C1M4</accession>
<reference evidence="2 4" key="1">
    <citation type="submission" date="2015-05" db="EMBL/GenBank/DDBJ databases">
        <title>Genome sequencing and analysis of members of genus Stenotrophomonas.</title>
        <authorList>
            <person name="Patil P.P."/>
            <person name="Midha S."/>
            <person name="Patil P.B."/>
        </authorList>
    </citation>
    <scope>NUCLEOTIDE SEQUENCE [LARGE SCALE GENOMIC DNA]</scope>
    <source>
        <strain evidence="2 4">DSM 17805</strain>
    </source>
</reference>
<proteinExistence type="predicted"/>
<evidence type="ECO:0000313" key="4">
    <source>
        <dbReference type="Proteomes" id="UP000051254"/>
    </source>
</evidence>
<dbReference type="Proteomes" id="UP000550609">
    <property type="component" value="Unassembled WGS sequence"/>
</dbReference>
<evidence type="ECO:0000256" key="1">
    <source>
        <dbReference type="SAM" id="SignalP"/>
    </source>
</evidence>
<dbReference type="RefSeq" id="WP_152980955.1">
    <property type="nucleotide sequence ID" value="NZ_JACIUV010000003.1"/>
</dbReference>
<feature type="chain" id="PRO_5006393387" evidence="1">
    <location>
        <begin position="23"/>
        <end position="126"/>
    </location>
</feature>
<keyword evidence="1" id="KW-0732">Signal</keyword>
<dbReference type="EMBL" id="JACIUV010000003">
    <property type="protein sequence ID" value="MBB1116971.1"/>
    <property type="molecule type" value="Genomic_DNA"/>
</dbReference>
<reference evidence="3 5" key="2">
    <citation type="submission" date="2020-08" db="EMBL/GenBank/DDBJ databases">
        <title>Stenotrophomonas sp. W1S232.</title>
        <authorList>
            <person name="Deng Y."/>
        </authorList>
    </citation>
    <scope>NUCLEOTIDE SEQUENCE [LARGE SCALE GENOMIC DNA]</scope>
    <source>
        <strain evidence="3 5">W1S232</strain>
    </source>
</reference>
<feature type="signal peptide" evidence="1">
    <location>
        <begin position="1"/>
        <end position="22"/>
    </location>
</feature>
<protein>
    <submittedName>
        <fullName evidence="2">Uncharacterized protein</fullName>
    </submittedName>
</protein>